<organism evidence="1 2">
    <name type="scientific">Paenibacillus dendrobii</name>
    <dbReference type="NCBI Taxonomy" id="2691084"/>
    <lineage>
        <taxon>Bacteria</taxon>
        <taxon>Bacillati</taxon>
        <taxon>Bacillota</taxon>
        <taxon>Bacilli</taxon>
        <taxon>Bacillales</taxon>
        <taxon>Paenibacillaceae</taxon>
        <taxon>Paenibacillus</taxon>
    </lineage>
</organism>
<protein>
    <recommendedName>
        <fullName evidence="3">DUF3298 domain-containing protein</fullName>
    </recommendedName>
</protein>
<dbReference type="Proteomes" id="UP000460318">
    <property type="component" value="Unassembled WGS sequence"/>
</dbReference>
<proteinExistence type="predicted"/>
<evidence type="ECO:0000313" key="1">
    <source>
        <dbReference type="EMBL" id="MWV45946.1"/>
    </source>
</evidence>
<keyword evidence="2" id="KW-1185">Reference proteome</keyword>
<sequence length="241" mass="26515">MQKWIAIGIFGILLLGGAGAVCAKMQQTQPLHAPAEHVLQSSCADGELPNSRKTAETDFEVGSKTVHRTHFSAAYPQLKGLTSGFPEEMINQDLENIIRKYSEDMTADDTLKVTYEVTRSSGEFYSFVFHGTLTQGMQNGTGGESFPLLEALNYDAGTKIKVTVENLVKHDKESMSAFGKLFSAYAGNNAEAFGDGMGVYFTDNDVVFYFLKNDAALEYTQVHVPLKEAKPYFNTPIQPLE</sequence>
<dbReference type="AlphaFoldDB" id="A0A7X3IM84"/>
<accession>A0A7X3IM84</accession>
<dbReference type="RefSeq" id="WP_160499529.1">
    <property type="nucleotide sequence ID" value="NZ_WUBI01000003.1"/>
</dbReference>
<reference evidence="1 2" key="1">
    <citation type="submission" date="2019-12" db="EMBL/GenBank/DDBJ databases">
        <title>Paenibacillus sp. nov., an endophytic bacterium isolated from the stem of Dendrobium.</title>
        <authorList>
            <person name="Zhao R."/>
        </authorList>
    </citation>
    <scope>NUCLEOTIDE SEQUENCE [LARGE SCALE GENOMIC DNA]</scope>
    <source>
        <strain evidence="1 2">HJL G12</strain>
    </source>
</reference>
<gene>
    <name evidence="1" type="ORF">GRF59_20215</name>
</gene>
<evidence type="ECO:0008006" key="3">
    <source>
        <dbReference type="Google" id="ProtNLM"/>
    </source>
</evidence>
<dbReference type="EMBL" id="WUBI01000003">
    <property type="protein sequence ID" value="MWV45946.1"/>
    <property type="molecule type" value="Genomic_DNA"/>
</dbReference>
<comment type="caution">
    <text evidence="1">The sequence shown here is derived from an EMBL/GenBank/DDBJ whole genome shotgun (WGS) entry which is preliminary data.</text>
</comment>
<name>A0A7X3IM84_9BACL</name>
<evidence type="ECO:0000313" key="2">
    <source>
        <dbReference type="Proteomes" id="UP000460318"/>
    </source>
</evidence>